<gene>
    <name evidence="1" type="ORF">IHE45_15G108100</name>
</gene>
<comment type="caution">
    <text evidence="1">The sequence shown here is derived from an EMBL/GenBank/DDBJ whole genome shotgun (WGS) entry which is preliminary data.</text>
</comment>
<evidence type="ECO:0000313" key="2">
    <source>
        <dbReference type="Proteomes" id="UP000827976"/>
    </source>
</evidence>
<sequence>MENKDLNTRHLSEDLSFEFSQISTLSPSPADILFSNGQLIPQTFLGPRVSRNSSLHSSNNCSLSSSSTTSRSNSTSSNGSGVVKKCLRDGNNERRPGEGGRSVSKRVSFQTLPSDHKLQLIGSTRTTSSPKVRNMEVVKKQGEKNRGFIASFVFACRECHALEPSKHVADKIIRV</sequence>
<accession>A0ACB7UNI9</accession>
<dbReference type="EMBL" id="CM037025">
    <property type="protein sequence ID" value="KAH7662087.1"/>
    <property type="molecule type" value="Genomic_DNA"/>
</dbReference>
<keyword evidence="2" id="KW-1185">Reference proteome</keyword>
<evidence type="ECO:0000313" key="1">
    <source>
        <dbReference type="EMBL" id="KAH7662087.1"/>
    </source>
</evidence>
<name>A0ACB7UNI9_DIOAL</name>
<proteinExistence type="predicted"/>
<protein>
    <submittedName>
        <fullName evidence="1">Uncharacterized protein</fullName>
    </submittedName>
</protein>
<reference evidence="2" key="1">
    <citation type="journal article" date="2022" name="Nat. Commun.">
        <title>Chromosome evolution and the genetic basis of agronomically important traits in greater yam.</title>
        <authorList>
            <person name="Bredeson J.V."/>
            <person name="Lyons J.B."/>
            <person name="Oniyinde I.O."/>
            <person name="Okereke N.R."/>
            <person name="Kolade O."/>
            <person name="Nnabue I."/>
            <person name="Nwadili C.O."/>
            <person name="Hribova E."/>
            <person name="Parker M."/>
            <person name="Nwogha J."/>
            <person name="Shu S."/>
            <person name="Carlson J."/>
            <person name="Kariba R."/>
            <person name="Muthemba S."/>
            <person name="Knop K."/>
            <person name="Barton G.J."/>
            <person name="Sherwood A.V."/>
            <person name="Lopez-Montes A."/>
            <person name="Asiedu R."/>
            <person name="Jamnadass R."/>
            <person name="Muchugi A."/>
            <person name="Goodstein D."/>
            <person name="Egesi C.N."/>
            <person name="Featherston J."/>
            <person name="Asfaw A."/>
            <person name="Simpson G.G."/>
            <person name="Dolezel J."/>
            <person name="Hendre P.S."/>
            <person name="Van Deynze A."/>
            <person name="Kumar P.L."/>
            <person name="Obidiegwu J.E."/>
            <person name="Bhattacharjee R."/>
            <person name="Rokhsar D.S."/>
        </authorList>
    </citation>
    <scope>NUCLEOTIDE SEQUENCE [LARGE SCALE GENOMIC DNA]</scope>
    <source>
        <strain evidence="2">cv. TDa95/00328</strain>
    </source>
</reference>
<dbReference type="Proteomes" id="UP000827976">
    <property type="component" value="Chromosome 15"/>
</dbReference>
<organism evidence="1 2">
    <name type="scientific">Dioscorea alata</name>
    <name type="common">Purple yam</name>
    <dbReference type="NCBI Taxonomy" id="55571"/>
    <lineage>
        <taxon>Eukaryota</taxon>
        <taxon>Viridiplantae</taxon>
        <taxon>Streptophyta</taxon>
        <taxon>Embryophyta</taxon>
        <taxon>Tracheophyta</taxon>
        <taxon>Spermatophyta</taxon>
        <taxon>Magnoliopsida</taxon>
        <taxon>Liliopsida</taxon>
        <taxon>Dioscoreales</taxon>
        <taxon>Dioscoreaceae</taxon>
        <taxon>Dioscorea</taxon>
    </lineage>
</organism>